<evidence type="ECO:0000256" key="7">
    <source>
        <dbReference type="ARBA" id="ARBA00022771"/>
    </source>
</evidence>
<dbReference type="EC" id="2.3.2.27" evidence="3"/>
<dbReference type="PANTHER" id="PTHR45977:SF4">
    <property type="entry name" value="RING-TYPE DOMAIN-CONTAINING PROTEIN"/>
    <property type="match status" value="1"/>
</dbReference>
<evidence type="ECO:0000256" key="11">
    <source>
        <dbReference type="ARBA" id="ARBA00023136"/>
    </source>
</evidence>
<evidence type="ECO:0000259" key="12">
    <source>
        <dbReference type="Pfam" id="PF13639"/>
    </source>
</evidence>
<name>A0A6C0H3M8_9ZZZZ</name>
<sequence length="244" mass="28829">MNINYIINLTNELVNNLHSDISNSQYVFRPINSNFIYEDISRNNTFSSSNLQNFIHNNTINDLSFIAIATISSDYNNPRAITIRNLLRTLYVNYYEENEDNTFETFINSTFENKTKFKKVISDSELEKLKPQKFNKINETETNIECPILYYNFEENEEIIKLPCNHNYNCNAILKWLSQESNTCPVCRYEFDYKEINIDNKRQTTNVETTNVETTNDYDLFSNEEILIQESLLNSYSNNNYSNM</sequence>
<organism evidence="13">
    <name type="scientific">viral metagenome</name>
    <dbReference type="NCBI Taxonomy" id="1070528"/>
    <lineage>
        <taxon>unclassified sequences</taxon>
        <taxon>metagenomes</taxon>
        <taxon>organismal metagenomes</taxon>
    </lineage>
</organism>
<dbReference type="GO" id="GO:0061630">
    <property type="term" value="F:ubiquitin protein ligase activity"/>
    <property type="evidence" value="ECO:0007669"/>
    <property type="project" value="UniProtKB-EC"/>
</dbReference>
<feature type="domain" description="RING-type" evidence="12">
    <location>
        <begin position="145"/>
        <end position="188"/>
    </location>
</feature>
<keyword evidence="10" id="KW-1133">Transmembrane helix</keyword>
<keyword evidence="8" id="KW-0833">Ubl conjugation pathway</keyword>
<dbReference type="PANTHER" id="PTHR45977">
    <property type="entry name" value="TARGET OF ERK KINASE MPK-1"/>
    <property type="match status" value="1"/>
</dbReference>
<dbReference type="EMBL" id="MN739863">
    <property type="protein sequence ID" value="QHT75138.1"/>
    <property type="molecule type" value="Genomic_DNA"/>
</dbReference>
<keyword evidence="5" id="KW-0812">Transmembrane</keyword>
<dbReference type="GO" id="GO:0016567">
    <property type="term" value="P:protein ubiquitination"/>
    <property type="evidence" value="ECO:0007669"/>
    <property type="project" value="TreeGrafter"/>
</dbReference>
<dbReference type="GO" id="GO:0016020">
    <property type="term" value="C:membrane"/>
    <property type="evidence" value="ECO:0007669"/>
    <property type="project" value="UniProtKB-SubCell"/>
</dbReference>
<evidence type="ECO:0000256" key="10">
    <source>
        <dbReference type="ARBA" id="ARBA00022989"/>
    </source>
</evidence>
<evidence type="ECO:0000256" key="6">
    <source>
        <dbReference type="ARBA" id="ARBA00022723"/>
    </source>
</evidence>
<evidence type="ECO:0000256" key="5">
    <source>
        <dbReference type="ARBA" id="ARBA00022692"/>
    </source>
</evidence>
<reference evidence="13" key="1">
    <citation type="journal article" date="2020" name="Nature">
        <title>Giant virus diversity and host interactions through global metagenomics.</title>
        <authorList>
            <person name="Schulz F."/>
            <person name="Roux S."/>
            <person name="Paez-Espino D."/>
            <person name="Jungbluth S."/>
            <person name="Walsh D.A."/>
            <person name="Denef V.J."/>
            <person name="McMahon K.D."/>
            <person name="Konstantinidis K.T."/>
            <person name="Eloe-Fadrosh E.A."/>
            <person name="Kyrpides N.C."/>
            <person name="Woyke T."/>
        </authorList>
    </citation>
    <scope>NUCLEOTIDE SEQUENCE</scope>
    <source>
        <strain evidence="13">GVMAG-M-3300023179-63</strain>
    </source>
</reference>
<comment type="subcellular location">
    <subcellularLocation>
        <location evidence="2">Membrane</location>
        <topology evidence="2">Multi-pass membrane protein</topology>
    </subcellularLocation>
</comment>
<keyword evidence="9" id="KW-0862">Zinc</keyword>
<evidence type="ECO:0000256" key="4">
    <source>
        <dbReference type="ARBA" id="ARBA00022679"/>
    </source>
</evidence>
<comment type="catalytic activity">
    <reaction evidence="1">
        <text>S-ubiquitinyl-[E2 ubiquitin-conjugating enzyme]-L-cysteine + [acceptor protein]-L-lysine = [E2 ubiquitin-conjugating enzyme]-L-cysteine + N(6)-ubiquitinyl-[acceptor protein]-L-lysine.</text>
        <dbReference type="EC" id="2.3.2.27"/>
    </reaction>
</comment>
<evidence type="ECO:0000313" key="13">
    <source>
        <dbReference type="EMBL" id="QHT75138.1"/>
    </source>
</evidence>
<accession>A0A6C0H3M8</accession>
<dbReference type="GO" id="GO:0006511">
    <property type="term" value="P:ubiquitin-dependent protein catabolic process"/>
    <property type="evidence" value="ECO:0007669"/>
    <property type="project" value="TreeGrafter"/>
</dbReference>
<evidence type="ECO:0000256" key="9">
    <source>
        <dbReference type="ARBA" id="ARBA00022833"/>
    </source>
</evidence>
<dbReference type="GO" id="GO:0008270">
    <property type="term" value="F:zinc ion binding"/>
    <property type="evidence" value="ECO:0007669"/>
    <property type="project" value="UniProtKB-KW"/>
</dbReference>
<dbReference type="Gene3D" id="3.30.40.10">
    <property type="entry name" value="Zinc/RING finger domain, C3HC4 (zinc finger)"/>
    <property type="match status" value="1"/>
</dbReference>
<dbReference type="InterPro" id="IPR013083">
    <property type="entry name" value="Znf_RING/FYVE/PHD"/>
</dbReference>
<evidence type="ECO:0000256" key="2">
    <source>
        <dbReference type="ARBA" id="ARBA00004141"/>
    </source>
</evidence>
<dbReference type="AlphaFoldDB" id="A0A6C0H3M8"/>
<evidence type="ECO:0000256" key="1">
    <source>
        <dbReference type="ARBA" id="ARBA00000900"/>
    </source>
</evidence>
<protein>
    <recommendedName>
        <fullName evidence="3">RING-type E3 ubiquitin transferase</fullName>
        <ecNumber evidence="3">2.3.2.27</ecNumber>
    </recommendedName>
</protein>
<dbReference type="SUPFAM" id="SSF57850">
    <property type="entry name" value="RING/U-box"/>
    <property type="match status" value="1"/>
</dbReference>
<dbReference type="InterPro" id="IPR001841">
    <property type="entry name" value="Znf_RING"/>
</dbReference>
<dbReference type="Pfam" id="PF13639">
    <property type="entry name" value="zf-RING_2"/>
    <property type="match status" value="1"/>
</dbReference>
<evidence type="ECO:0000256" key="3">
    <source>
        <dbReference type="ARBA" id="ARBA00012483"/>
    </source>
</evidence>
<proteinExistence type="predicted"/>
<keyword evidence="4" id="KW-0808">Transferase</keyword>
<evidence type="ECO:0000256" key="8">
    <source>
        <dbReference type="ARBA" id="ARBA00022786"/>
    </source>
</evidence>
<keyword evidence="7" id="KW-0863">Zinc-finger</keyword>
<keyword evidence="6" id="KW-0479">Metal-binding</keyword>
<keyword evidence="11" id="KW-0472">Membrane</keyword>